<name>A0A7J7LEX4_9MAGN</name>
<protein>
    <submittedName>
        <fullName evidence="1">Uncharacterized protein</fullName>
    </submittedName>
</protein>
<reference evidence="1 2" key="1">
    <citation type="journal article" date="2020" name="IScience">
        <title>Genome Sequencing of the Endangered Kingdonia uniflora (Circaeasteraceae, Ranunculales) Reveals Potential Mechanisms of Evolutionary Specialization.</title>
        <authorList>
            <person name="Sun Y."/>
            <person name="Deng T."/>
            <person name="Zhang A."/>
            <person name="Moore M.J."/>
            <person name="Landis J.B."/>
            <person name="Lin N."/>
            <person name="Zhang H."/>
            <person name="Zhang X."/>
            <person name="Huang J."/>
            <person name="Zhang X."/>
            <person name="Sun H."/>
            <person name="Wang H."/>
        </authorList>
    </citation>
    <scope>NUCLEOTIDE SEQUENCE [LARGE SCALE GENOMIC DNA]</scope>
    <source>
        <strain evidence="1">TB1705</strain>
        <tissue evidence="1">Leaf</tissue>
    </source>
</reference>
<dbReference type="Proteomes" id="UP000541444">
    <property type="component" value="Unassembled WGS sequence"/>
</dbReference>
<comment type="caution">
    <text evidence="1">The sequence shown here is derived from an EMBL/GenBank/DDBJ whole genome shotgun (WGS) entry which is preliminary data.</text>
</comment>
<organism evidence="1 2">
    <name type="scientific">Kingdonia uniflora</name>
    <dbReference type="NCBI Taxonomy" id="39325"/>
    <lineage>
        <taxon>Eukaryota</taxon>
        <taxon>Viridiplantae</taxon>
        <taxon>Streptophyta</taxon>
        <taxon>Embryophyta</taxon>
        <taxon>Tracheophyta</taxon>
        <taxon>Spermatophyta</taxon>
        <taxon>Magnoliopsida</taxon>
        <taxon>Ranunculales</taxon>
        <taxon>Circaeasteraceae</taxon>
        <taxon>Kingdonia</taxon>
    </lineage>
</organism>
<dbReference type="AlphaFoldDB" id="A0A7J7LEX4"/>
<keyword evidence="2" id="KW-1185">Reference proteome</keyword>
<evidence type="ECO:0000313" key="2">
    <source>
        <dbReference type="Proteomes" id="UP000541444"/>
    </source>
</evidence>
<sequence length="81" mass="9592">MLMKHMYDRRLKAKEWEEADLVLVPRAQTHIDKMIKCYGQYQVQGIISRSFFTIGINGQRWKVNTNTHECDCCRDLSLDLT</sequence>
<gene>
    <name evidence="1" type="ORF">GIB67_018263</name>
</gene>
<accession>A0A7J7LEX4</accession>
<evidence type="ECO:0000313" key="1">
    <source>
        <dbReference type="EMBL" id="KAF6141173.1"/>
    </source>
</evidence>
<dbReference type="EMBL" id="JACGCM010002331">
    <property type="protein sequence ID" value="KAF6141173.1"/>
    <property type="molecule type" value="Genomic_DNA"/>
</dbReference>
<proteinExistence type="predicted"/>